<keyword evidence="1" id="KW-0472">Membrane</keyword>
<name>A0ABR6RKU8_9BURK</name>
<reference evidence="2 3" key="1">
    <citation type="submission" date="2020-08" db="EMBL/GenBank/DDBJ databases">
        <title>Functional genomics of gut bacteria from endangered species of beetles.</title>
        <authorList>
            <person name="Carlos-Shanley C."/>
        </authorList>
    </citation>
    <scope>NUCLEOTIDE SEQUENCE [LARGE SCALE GENOMIC DNA]</scope>
    <source>
        <strain evidence="2 3">S00124</strain>
    </source>
</reference>
<dbReference type="RefSeq" id="WP_184711184.1">
    <property type="nucleotide sequence ID" value="NZ_JACHKZ010000034.1"/>
</dbReference>
<sequence>MKKYIIIIILAAAAILGFLYNSFLYTLFLTNDDVFYKVSRMIKDPEICGEKNKKNYSILKNINWLDNNLEIKEYLNAMPKRIDYKIINSESKLPIYHVVYYVDGGCDGFFISKE</sequence>
<gene>
    <name evidence="2" type="ORF">HNP33_003755</name>
</gene>
<keyword evidence="1" id="KW-0812">Transmembrane</keyword>
<organism evidence="2 3">
    <name type="scientific">Comamonas odontotermitis</name>
    <dbReference type="NCBI Taxonomy" id="379895"/>
    <lineage>
        <taxon>Bacteria</taxon>
        <taxon>Pseudomonadati</taxon>
        <taxon>Pseudomonadota</taxon>
        <taxon>Betaproteobacteria</taxon>
        <taxon>Burkholderiales</taxon>
        <taxon>Comamonadaceae</taxon>
        <taxon>Comamonas</taxon>
    </lineage>
</organism>
<keyword evidence="3" id="KW-1185">Reference proteome</keyword>
<comment type="caution">
    <text evidence="2">The sequence shown here is derived from an EMBL/GenBank/DDBJ whole genome shotgun (WGS) entry which is preliminary data.</text>
</comment>
<dbReference type="EMBL" id="JACHKZ010000034">
    <property type="protein sequence ID" value="MBB6579639.1"/>
    <property type="molecule type" value="Genomic_DNA"/>
</dbReference>
<evidence type="ECO:0000313" key="3">
    <source>
        <dbReference type="Proteomes" id="UP000562492"/>
    </source>
</evidence>
<evidence type="ECO:0000313" key="2">
    <source>
        <dbReference type="EMBL" id="MBB6579639.1"/>
    </source>
</evidence>
<dbReference type="Proteomes" id="UP000562492">
    <property type="component" value="Unassembled WGS sequence"/>
</dbReference>
<feature type="transmembrane region" description="Helical" evidence="1">
    <location>
        <begin position="6"/>
        <end position="30"/>
    </location>
</feature>
<accession>A0ABR6RKU8</accession>
<evidence type="ECO:0000256" key="1">
    <source>
        <dbReference type="SAM" id="Phobius"/>
    </source>
</evidence>
<protein>
    <submittedName>
        <fullName evidence="2">Pyridoxamine 5'-phosphate oxidase family protein</fullName>
    </submittedName>
</protein>
<proteinExistence type="predicted"/>
<keyword evidence="1" id="KW-1133">Transmembrane helix</keyword>